<dbReference type="Pfam" id="PF07715">
    <property type="entry name" value="Plug"/>
    <property type="match status" value="1"/>
</dbReference>
<keyword evidence="14" id="KW-1185">Reference proteome</keyword>
<keyword evidence="6 8" id="KW-0472">Membrane</keyword>
<evidence type="ECO:0000256" key="3">
    <source>
        <dbReference type="ARBA" id="ARBA00022452"/>
    </source>
</evidence>
<dbReference type="RefSeq" id="WP_133942672.1">
    <property type="nucleotide sequence ID" value="NZ_SOEO01000001.1"/>
</dbReference>
<keyword evidence="3 8" id="KW-1134">Transmembrane beta strand</keyword>
<evidence type="ECO:0000256" key="5">
    <source>
        <dbReference type="ARBA" id="ARBA00023077"/>
    </source>
</evidence>
<reference evidence="13 14" key="1">
    <citation type="submission" date="2019-03" db="EMBL/GenBank/DDBJ databases">
        <title>Genomic Encyclopedia of Type Strains, Phase III (KMG-III): the genomes of soil and plant-associated and newly described type strains.</title>
        <authorList>
            <person name="Whitman W."/>
        </authorList>
    </citation>
    <scope>NUCLEOTIDE SEQUENCE [LARGE SCALE GENOMIC DNA]</scope>
    <source>
        <strain evidence="13 14">CGMCC 1.12802</strain>
    </source>
</reference>
<comment type="similarity">
    <text evidence="8 9">Belongs to the TonB-dependent receptor family.</text>
</comment>
<evidence type="ECO:0000256" key="8">
    <source>
        <dbReference type="PROSITE-ProRule" id="PRU01360"/>
    </source>
</evidence>
<feature type="domain" description="TonB-dependent receptor-like beta-barrel" evidence="11">
    <location>
        <begin position="391"/>
        <end position="950"/>
    </location>
</feature>
<keyword evidence="7 8" id="KW-0998">Cell outer membrane</keyword>
<dbReference type="InterPro" id="IPR039426">
    <property type="entry name" value="TonB-dep_rcpt-like"/>
</dbReference>
<dbReference type="PROSITE" id="PS52016">
    <property type="entry name" value="TONB_DEPENDENT_REC_3"/>
    <property type="match status" value="1"/>
</dbReference>
<feature type="chain" id="PRO_5020600828" evidence="10">
    <location>
        <begin position="23"/>
        <end position="1014"/>
    </location>
</feature>
<feature type="domain" description="TonB-dependent receptor plug" evidence="12">
    <location>
        <begin position="48"/>
        <end position="173"/>
    </location>
</feature>
<keyword evidence="5 9" id="KW-0798">TonB box</keyword>
<dbReference type="Gene3D" id="2.40.170.20">
    <property type="entry name" value="TonB-dependent receptor, beta-barrel domain"/>
    <property type="match status" value="1"/>
</dbReference>
<dbReference type="AlphaFoldDB" id="A0A4R8IGT3"/>
<evidence type="ECO:0000313" key="14">
    <source>
        <dbReference type="Proteomes" id="UP000295313"/>
    </source>
</evidence>
<comment type="caution">
    <text evidence="13">The sequence shown here is derived from an EMBL/GenBank/DDBJ whole genome shotgun (WGS) entry which is preliminary data.</text>
</comment>
<dbReference type="InterPro" id="IPR000531">
    <property type="entry name" value="Beta-barrel_TonB"/>
</dbReference>
<dbReference type="Gene3D" id="2.170.130.10">
    <property type="entry name" value="TonB-dependent receptor, plug domain"/>
    <property type="match status" value="1"/>
</dbReference>
<dbReference type="EMBL" id="SOEO01000001">
    <property type="protein sequence ID" value="TDX86025.1"/>
    <property type="molecule type" value="Genomic_DNA"/>
</dbReference>
<evidence type="ECO:0000256" key="1">
    <source>
        <dbReference type="ARBA" id="ARBA00004571"/>
    </source>
</evidence>
<evidence type="ECO:0000256" key="7">
    <source>
        <dbReference type="ARBA" id="ARBA00023237"/>
    </source>
</evidence>
<dbReference type="PANTHER" id="PTHR30069">
    <property type="entry name" value="TONB-DEPENDENT OUTER MEMBRANE RECEPTOR"/>
    <property type="match status" value="1"/>
</dbReference>
<dbReference type="OrthoDB" id="9768177at2"/>
<evidence type="ECO:0000259" key="12">
    <source>
        <dbReference type="Pfam" id="PF07715"/>
    </source>
</evidence>
<dbReference type="InterPro" id="IPR037066">
    <property type="entry name" value="Plug_dom_sf"/>
</dbReference>
<name>A0A4R8IGT3_9FLAO</name>
<dbReference type="InterPro" id="IPR023997">
    <property type="entry name" value="TonB-dep_OMP_SusC/RagA_CS"/>
</dbReference>
<keyword evidence="2 8" id="KW-0813">Transport</keyword>
<dbReference type="PANTHER" id="PTHR30069:SF50">
    <property type="entry name" value="TONB-DEPENDENT RECEPTOR HI_1217-RELATED"/>
    <property type="match status" value="1"/>
</dbReference>
<dbReference type="GO" id="GO:0044718">
    <property type="term" value="P:siderophore transmembrane transport"/>
    <property type="evidence" value="ECO:0007669"/>
    <property type="project" value="TreeGrafter"/>
</dbReference>
<sequence length="1014" mass="110956">MKKLTTSVLAVVLSSSFAVVSAQTVQDSAKTQDIEGVVVTALGIKREKRALGYSTTEVKGDQVSAVPIANVSDALAGQVAGLNIQQSGTMGGSTNMIIRGTKSLLGNNQALVVVDGTPINNETYNQASIGSGVGAYDYSNGMADINPNDIESVNVLKGAAASALYGSRGMNGVIMITTKKGKRSQKIGVEFNSSTTLGFVDKTTLPKYQNQYGGGYTGDSFYPGSIDINGDGTPDNVVYTYDDASFGSAFDPNMMVYNWDSQYPQLPGYLKPTRFVAGRDPNMIWNTAATYQNAVAFSGGNDKGKFRMGYTNFLQDGALVNSNITKNSIDFSADYNFTEKLNVFGNISYVNTRGRGRVLTGYDSRNPMQTFRQWWNTSVDMDRQREAYNLTGQNTTWNIKDYRTQAIGYADNYFFNRNQNYQTDRRNRYFGNFGVNYKFTDWLSVLGRYTFDTFDELREERVAIGSSSEQGRLAHGGKGEYYFMNHKVAETNYDFIINIDKDFGGDFNLNANLGANLRVNKRYGNSAVTNGGLKIPGLYSITNTAQPLTETNVTDFDINKKVDGIFAQASLGYKNMLFVDGSVRRDRSSALPVGNNSYTYYSGSTSFVFSELFANKDIVNFGKLRFNYAEVGNDTDPYQLYNTYTLNAAFNGSYNASAPQVTANNNLKPERMSELEAGLEMAFFRNRLSFDVSVYKSKTRDLITSTDISSGSGFTSAWLNSGDIENKGIEARLTVVPVKTPNFKWELTANWATNKNTVTRIYGDTEFLPFGSMWNVATGGMLGESTGTIRGTNFVYLNGQKVVGEDGKYLVSESSTDIIGDAVPDWRGGIQNTISYKNFSLSFLIDIKKGGDIYSQDMAFGLATGLYQETAGNNELGNPIRNSIANGGGILLPGVKADGTPNDIRADFSDSNNPYGYYGGSGGEQAAEATHVYDGSFVKLRNVTLSYRLPKETFGNSRIQGMTLSLIGRNLWIIHKNTPYTDPEAGMSAGNAIGFQSGAHPAFREIGASIKVEF</sequence>
<evidence type="ECO:0000256" key="6">
    <source>
        <dbReference type="ARBA" id="ARBA00023136"/>
    </source>
</evidence>
<evidence type="ECO:0000256" key="2">
    <source>
        <dbReference type="ARBA" id="ARBA00022448"/>
    </source>
</evidence>
<dbReference type="InterPro" id="IPR036942">
    <property type="entry name" value="Beta-barrel_TonB_sf"/>
</dbReference>
<keyword evidence="4 8" id="KW-0812">Transmembrane</keyword>
<dbReference type="NCBIfam" id="TIGR04057">
    <property type="entry name" value="SusC_RagA_signa"/>
    <property type="match status" value="1"/>
</dbReference>
<dbReference type="NCBIfam" id="TIGR04056">
    <property type="entry name" value="OMP_RagA_SusC"/>
    <property type="match status" value="1"/>
</dbReference>
<dbReference type="InterPro" id="IPR012910">
    <property type="entry name" value="Plug_dom"/>
</dbReference>
<proteinExistence type="inferred from homology"/>
<dbReference type="SUPFAM" id="SSF56935">
    <property type="entry name" value="Porins"/>
    <property type="match status" value="1"/>
</dbReference>
<dbReference type="GO" id="GO:0015344">
    <property type="term" value="F:siderophore uptake transmembrane transporter activity"/>
    <property type="evidence" value="ECO:0007669"/>
    <property type="project" value="TreeGrafter"/>
</dbReference>
<dbReference type="InterPro" id="IPR023996">
    <property type="entry name" value="TonB-dep_OMP_SusC/RagA"/>
</dbReference>
<evidence type="ECO:0000313" key="13">
    <source>
        <dbReference type="EMBL" id="TDX86025.1"/>
    </source>
</evidence>
<accession>A0A4R8IGT3</accession>
<gene>
    <name evidence="13" type="ORF">B0I22_0123</name>
</gene>
<feature type="signal peptide" evidence="10">
    <location>
        <begin position="1"/>
        <end position="22"/>
    </location>
</feature>
<keyword evidence="10" id="KW-0732">Signal</keyword>
<protein>
    <submittedName>
        <fullName evidence="13">TonB-linked SusC/RagA family outer membrane protein</fullName>
    </submittedName>
</protein>
<dbReference type="Proteomes" id="UP000295313">
    <property type="component" value="Unassembled WGS sequence"/>
</dbReference>
<evidence type="ECO:0000256" key="10">
    <source>
        <dbReference type="SAM" id="SignalP"/>
    </source>
</evidence>
<dbReference type="Pfam" id="PF00593">
    <property type="entry name" value="TonB_dep_Rec_b-barrel"/>
    <property type="match status" value="1"/>
</dbReference>
<comment type="subcellular location">
    <subcellularLocation>
        <location evidence="1 8">Cell outer membrane</location>
        <topology evidence="1 8">Multi-pass membrane protein</topology>
    </subcellularLocation>
</comment>
<organism evidence="13 14">
    <name type="scientific">Epilithonimonas xixisoli</name>
    <dbReference type="NCBI Taxonomy" id="1476462"/>
    <lineage>
        <taxon>Bacteria</taxon>
        <taxon>Pseudomonadati</taxon>
        <taxon>Bacteroidota</taxon>
        <taxon>Flavobacteriia</taxon>
        <taxon>Flavobacteriales</taxon>
        <taxon>Weeksellaceae</taxon>
        <taxon>Chryseobacterium group</taxon>
        <taxon>Epilithonimonas</taxon>
    </lineage>
</organism>
<evidence type="ECO:0000256" key="9">
    <source>
        <dbReference type="RuleBase" id="RU003357"/>
    </source>
</evidence>
<evidence type="ECO:0000259" key="11">
    <source>
        <dbReference type="Pfam" id="PF00593"/>
    </source>
</evidence>
<dbReference type="GO" id="GO:0009279">
    <property type="term" value="C:cell outer membrane"/>
    <property type="evidence" value="ECO:0007669"/>
    <property type="project" value="UniProtKB-SubCell"/>
</dbReference>
<evidence type="ECO:0000256" key="4">
    <source>
        <dbReference type="ARBA" id="ARBA00022692"/>
    </source>
</evidence>